<evidence type="ECO:0000256" key="3">
    <source>
        <dbReference type="ARBA" id="ARBA00009381"/>
    </source>
</evidence>
<dbReference type="InterPro" id="IPR000101">
    <property type="entry name" value="GGT_peptidase"/>
</dbReference>
<dbReference type="EC" id="3.4.19.13" evidence="11"/>
<dbReference type="PANTHER" id="PTHR43199:SF1">
    <property type="entry name" value="GLUTATHIONE HYDROLASE PROENZYME"/>
    <property type="match status" value="1"/>
</dbReference>
<evidence type="ECO:0000256" key="2">
    <source>
        <dbReference type="ARBA" id="ARBA00001089"/>
    </source>
</evidence>
<reference evidence="12" key="1">
    <citation type="submission" date="2021-02" db="EMBL/GenBank/DDBJ databases">
        <title>Metagenome analyses of Stigonema ocellatum DSM 106950, Chlorogloea purpurea SAG 13.99 and Gomphosphaeria aponina DSM 107014.</title>
        <authorList>
            <person name="Marter P."/>
            <person name="Huang S."/>
        </authorList>
    </citation>
    <scope>NUCLEOTIDE SEQUENCE</scope>
    <source>
        <strain evidence="12">JP213</strain>
    </source>
</reference>
<dbReference type="Proteomes" id="UP000767446">
    <property type="component" value="Unassembled WGS sequence"/>
</dbReference>
<keyword evidence="6 11" id="KW-0865">Zymogen</keyword>
<comment type="pathway">
    <text evidence="11">Sulfur metabolism; glutathione metabolism.</text>
</comment>
<evidence type="ECO:0000313" key="12">
    <source>
        <dbReference type="EMBL" id="MBR8826722.1"/>
    </source>
</evidence>
<dbReference type="InterPro" id="IPR043138">
    <property type="entry name" value="GGT_lsub"/>
</dbReference>
<keyword evidence="7 11" id="KW-0012">Acyltransferase</keyword>
<evidence type="ECO:0000256" key="8">
    <source>
        <dbReference type="ARBA" id="ARBA00047417"/>
    </source>
</evidence>
<dbReference type="GO" id="GO:0006751">
    <property type="term" value="P:glutathione catabolic process"/>
    <property type="evidence" value="ECO:0007669"/>
    <property type="project" value="UniProtKB-UniRule"/>
</dbReference>
<feature type="binding site" evidence="10">
    <location>
        <position position="375"/>
    </location>
    <ligand>
        <name>L-glutamate</name>
        <dbReference type="ChEBI" id="CHEBI:29985"/>
    </ligand>
</feature>
<feature type="binding site" evidence="10">
    <location>
        <position position="416"/>
    </location>
    <ligand>
        <name>L-glutamate</name>
        <dbReference type="ChEBI" id="CHEBI:29985"/>
    </ligand>
</feature>
<dbReference type="NCBIfam" id="TIGR00066">
    <property type="entry name" value="g_glut_trans"/>
    <property type="match status" value="1"/>
</dbReference>
<comment type="catalytic activity">
    <reaction evidence="1 11">
        <text>an S-substituted glutathione + H2O = an S-substituted L-cysteinylglycine + L-glutamate</text>
        <dbReference type="Rhea" id="RHEA:59468"/>
        <dbReference type="ChEBI" id="CHEBI:15377"/>
        <dbReference type="ChEBI" id="CHEBI:29985"/>
        <dbReference type="ChEBI" id="CHEBI:90779"/>
        <dbReference type="ChEBI" id="CHEBI:143103"/>
        <dbReference type="EC" id="3.4.19.13"/>
    </reaction>
</comment>
<evidence type="ECO:0000256" key="7">
    <source>
        <dbReference type="ARBA" id="ARBA00023315"/>
    </source>
</evidence>
<dbReference type="Pfam" id="PF01019">
    <property type="entry name" value="G_glu_transpept"/>
    <property type="match status" value="1"/>
</dbReference>
<evidence type="ECO:0000256" key="10">
    <source>
        <dbReference type="PIRSR" id="PIRSR600101-2"/>
    </source>
</evidence>
<comment type="PTM">
    <text evidence="11">Cleaved by autocatalysis into a large and a small subunit.</text>
</comment>
<dbReference type="PRINTS" id="PR01210">
    <property type="entry name" value="GGTRANSPTASE"/>
</dbReference>
<evidence type="ECO:0000256" key="6">
    <source>
        <dbReference type="ARBA" id="ARBA00023145"/>
    </source>
</evidence>
<evidence type="ECO:0000313" key="13">
    <source>
        <dbReference type="Proteomes" id="UP000767446"/>
    </source>
</evidence>
<comment type="caution">
    <text evidence="12">The sequence shown here is derived from an EMBL/GenBank/DDBJ whole genome shotgun (WGS) entry which is preliminary data.</text>
</comment>
<feature type="active site" description="Nucleophile" evidence="9">
    <location>
        <position position="335"/>
    </location>
</feature>
<evidence type="ECO:0000256" key="11">
    <source>
        <dbReference type="RuleBase" id="RU368036"/>
    </source>
</evidence>
<gene>
    <name evidence="12" type="primary">ggt</name>
    <name evidence="12" type="ORF">DSM107014_02265</name>
</gene>
<dbReference type="Gene3D" id="1.10.246.130">
    <property type="match status" value="1"/>
</dbReference>
<organism evidence="12 13">
    <name type="scientific">Gomphosphaeria aponina SAG 52.96 = DSM 107014</name>
    <dbReference type="NCBI Taxonomy" id="1521640"/>
    <lineage>
        <taxon>Bacteria</taxon>
        <taxon>Bacillati</taxon>
        <taxon>Cyanobacteriota</taxon>
        <taxon>Cyanophyceae</taxon>
        <taxon>Oscillatoriophycideae</taxon>
        <taxon>Chroococcales</taxon>
        <taxon>Gomphosphaeriaceae</taxon>
        <taxon>Gomphosphaeria</taxon>
    </lineage>
</organism>
<keyword evidence="5 11" id="KW-0378">Hydrolase</keyword>
<comment type="similarity">
    <text evidence="3 11">Belongs to the gamma-glutamyltransferase family.</text>
</comment>
<proteinExistence type="inferred from homology"/>
<evidence type="ECO:0000256" key="1">
    <source>
        <dbReference type="ARBA" id="ARBA00001049"/>
    </source>
</evidence>
<dbReference type="PANTHER" id="PTHR43199">
    <property type="entry name" value="GLUTATHIONE HYDROLASE"/>
    <property type="match status" value="1"/>
</dbReference>
<dbReference type="GO" id="GO:0103068">
    <property type="term" value="F:leukotriene C4 gamma-glutamyl transferase activity"/>
    <property type="evidence" value="ECO:0007669"/>
    <property type="project" value="UniProtKB-EC"/>
</dbReference>
<dbReference type="EC" id="2.3.2.2" evidence="11"/>
<dbReference type="InterPro" id="IPR043137">
    <property type="entry name" value="GGT_ssub_C"/>
</dbReference>
<dbReference type="GO" id="GO:0006750">
    <property type="term" value="P:glutathione biosynthetic process"/>
    <property type="evidence" value="ECO:0007669"/>
    <property type="project" value="UniProtKB-KW"/>
</dbReference>
<comment type="catalytic activity">
    <reaction evidence="8 11">
        <text>an N-terminal (5-L-glutamyl)-[peptide] + an alpha-amino acid = 5-L-glutamyl amino acid + an N-terminal L-alpha-aminoacyl-[peptide]</text>
        <dbReference type="Rhea" id="RHEA:23904"/>
        <dbReference type="Rhea" id="RHEA-COMP:9780"/>
        <dbReference type="Rhea" id="RHEA-COMP:9795"/>
        <dbReference type="ChEBI" id="CHEBI:77644"/>
        <dbReference type="ChEBI" id="CHEBI:78597"/>
        <dbReference type="ChEBI" id="CHEBI:78599"/>
        <dbReference type="ChEBI" id="CHEBI:78608"/>
        <dbReference type="EC" id="2.3.2.2"/>
    </reaction>
</comment>
<accession>A0A941JSE8</accession>
<dbReference type="AlphaFoldDB" id="A0A941JSE8"/>
<protein>
    <recommendedName>
        <fullName evidence="11">Glutathione hydrolase proenzyme</fullName>
        <ecNumber evidence="11">2.3.2.2</ecNumber>
        <ecNumber evidence="11">3.4.19.13</ecNumber>
    </recommendedName>
    <component>
        <recommendedName>
            <fullName evidence="11">Glutathione hydrolase large chain</fullName>
        </recommendedName>
    </component>
    <component>
        <recommendedName>
            <fullName evidence="11">Glutathione hydrolase small chain</fullName>
        </recommendedName>
    </component>
</protein>
<sequence>MNQKTRGAIAAGHHLTVAAGQEMFNLGGNAFDAAIAAILASFVVESTLTSAAGGGFFLAHTQEKQNILFDFFPNTPLKKRPLDELNFYPVELNFGGELQTFHIGLGSMAIPSNIAGIFAVHKKLGKLPFQIVAEPAIEYAKNGFIINNYQSFCLKLLAPILQAFPATRQVYAPDGELLTAGQTCYMPDFAATLTYLVEQGVGEFYQGEIAHQLVKDCQEKGGYLTKKDLTKYEVFVRKPLKINYRGYELVTNPPPSSGGILIAFALKLIEKIELGKIQFGSGEHLQILVEVMQLTNLARKNSYDSCVYEADITEKFLAQEIVGQYQEQLNKWGSTTQISVLDSEGNAASVTTSNGEGSSYMIPGTGIMVNNMLGEADLNPFGFHQWKCNQRISSMMSPTIVLKEGKPEIVLGSGGSNRIRTAILQVISNIIDFQMPLTIAVQSPRVHWENNVFSVEPTLAAINKLVLPPATKVVLWKEKNMFFGGVNAVTEKEAVGDERREGAGEKIGK</sequence>
<dbReference type="SUPFAM" id="SSF56235">
    <property type="entry name" value="N-terminal nucleophile aminohydrolases (Ntn hydrolases)"/>
    <property type="match status" value="1"/>
</dbReference>
<evidence type="ECO:0000256" key="5">
    <source>
        <dbReference type="ARBA" id="ARBA00022801"/>
    </source>
</evidence>
<keyword evidence="11" id="KW-0317">Glutathione biosynthesis</keyword>
<dbReference type="InterPro" id="IPR051792">
    <property type="entry name" value="GGT_bact"/>
</dbReference>
<comment type="catalytic activity">
    <reaction evidence="2 11">
        <text>glutathione + H2O = L-cysteinylglycine + L-glutamate</text>
        <dbReference type="Rhea" id="RHEA:28807"/>
        <dbReference type="ChEBI" id="CHEBI:15377"/>
        <dbReference type="ChEBI" id="CHEBI:29985"/>
        <dbReference type="ChEBI" id="CHEBI:57925"/>
        <dbReference type="ChEBI" id="CHEBI:61694"/>
        <dbReference type="EC" id="3.4.19.13"/>
    </reaction>
</comment>
<keyword evidence="4 11" id="KW-0808">Transferase</keyword>
<evidence type="ECO:0000256" key="4">
    <source>
        <dbReference type="ARBA" id="ARBA00022679"/>
    </source>
</evidence>
<dbReference type="EMBL" id="JADQBC010000009">
    <property type="protein sequence ID" value="MBR8826722.1"/>
    <property type="molecule type" value="Genomic_DNA"/>
</dbReference>
<dbReference type="Gene3D" id="3.60.20.40">
    <property type="match status" value="1"/>
</dbReference>
<comment type="subunit">
    <text evidence="11">This enzyme consists of two polypeptide chains, which are synthesized in precursor form from a single polypeptide.</text>
</comment>
<evidence type="ECO:0000256" key="9">
    <source>
        <dbReference type="PIRSR" id="PIRSR600101-1"/>
    </source>
</evidence>
<name>A0A941JSE8_9CHRO</name>
<dbReference type="InterPro" id="IPR029055">
    <property type="entry name" value="Ntn_hydrolases_N"/>
</dbReference>
<dbReference type="GO" id="GO:0036374">
    <property type="term" value="F:glutathione hydrolase activity"/>
    <property type="evidence" value="ECO:0007669"/>
    <property type="project" value="UniProtKB-UniRule"/>
</dbReference>